<name>A0A6G4WES6_9HYPH</name>
<keyword evidence="1" id="KW-0732">Signal</keyword>
<gene>
    <name evidence="2" type="ORF">G6N73_15760</name>
</gene>
<accession>A0A6G4WES6</accession>
<dbReference type="RefSeq" id="WP_165029179.1">
    <property type="nucleotide sequence ID" value="NZ_JAAKZF010000020.1"/>
</dbReference>
<keyword evidence="3" id="KW-1185">Reference proteome</keyword>
<proteinExistence type="predicted"/>
<feature type="signal peptide" evidence="1">
    <location>
        <begin position="1"/>
        <end position="21"/>
    </location>
</feature>
<evidence type="ECO:0000313" key="2">
    <source>
        <dbReference type="EMBL" id="NGO52617.1"/>
    </source>
</evidence>
<evidence type="ECO:0000313" key="3">
    <source>
        <dbReference type="Proteomes" id="UP001642900"/>
    </source>
</evidence>
<dbReference type="Pfam" id="PF06037">
    <property type="entry name" value="DUF922"/>
    <property type="match status" value="1"/>
</dbReference>
<protein>
    <submittedName>
        <fullName evidence="2">DUF922 domain-containing protein</fullName>
    </submittedName>
</protein>
<organism evidence="2 3">
    <name type="scientific">Allomesorhizobium camelthorni</name>
    <dbReference type="NCBI Taxonomy" id="475069"/>
    <lineage>
        <taxon>Bacteria</taxon>
        <taxon>Pseudomonadati</taxon>
        <taxon>Pseudomonadota</taxon>
        <taxon>Alphaproteobacteria</taxon>
        <taxon>Hyphomicrobiales</taxon>
        <taxon>Phyllobacteriaceae</taxon>
        <taxon>Allomesorhizobium</taxon>
    </lineage>
</organism>
<comment type="caution">
    <text evidence="2">The sequence shown here is derived from an EMBL/GenBank/DDBJ whole genome shotgun (WGS) entry which is preliminary data.</text>
</comment>
<reference evidence="2 3" key="1">
    <citation type="submission" date="2020-02" db="EMBL/GenBank/DDBJ databases">
        <title>Genome sequence of strain CCNWXJ40-4.</title>
        <authorList>
            <person name="Gao J."/>
            <person name="Sun J."/>
        </authorList>
    </citation>
    <scope>NUCLEOTIDE SEQUENCE [LARGE SCALE GENOMIC DNA]</scope>
    <source>
        <strain evidence="2 3">CCNWXJ 40-4</strain>
    </source>
</reference>
<sequence length="206" mass="23476">MNKKSLLILSLLLCAMPPAQGASLSKSYSYFSIGGSTLDEIESQLLKRGPQLKNSGKRHPGATRMEFTTRLGYAEDKNGSCQIIKANVTVKARMILPRWRRSKKAEQDVRLIWDTLSSDIKRHEESHVIIAKNHAREMEEALKGLYREKNCQVLAAKAKAITTKLLEKHDRAQVEFDRVEGMNFESRILRLLRYRLERIGDGRLPG</sequence>
<dbReference type="InterPro" id="IPR010321">
    <property type="entry name" value="DUF922"/>
</dbReference>
<dbReference type="EMBL" id="JAAKZF010000020">
    <property type="protein sequence ID" value="NGO52617.1"/>
    <property type="molecule type" value="Genomic_DNA"/>
</dbReference>
<feature type="chain" id="PRO_5026159302" evidence="1">
    <location>
        <begin position="22"/>
        <end position="206"/>
    </location>
</feature>
<dbReference type="AlphaFoldDB" id="A0A6G4WES6"/>
<evidence type="ECO:0000256" key="1">
    <source>
        <dbReference type="SAM" id="SignalP"/>
    </source>
</evidence>
<dbReference type="PIRSF" id="PIRSF010521">
    <property type="entry name" value="DUF922_bac"/>
    <property type="match status" value="1"/>
</dbReference>
<dbReference type="Proteomes" id="UP001642900">
    <property type="component" value="Unassembled WGS sequence"/>
</dbReference>